<dbReference type="InterPro" id="IPR036390">
    <property type="entry name" value="WH_DNA-bd_sf"/>
</dbReference>
<evidence type="ECO:0000313" key="7">
    <source>
        <dbReference type="Proteomes" id="UP000009071"/>
    </source>
</evidence>
<dbReference type="AlphaFoldDB" id="C4XLK5"/>
<dbReference type="InterPro" id="IPR005119">
    <property type="entry name" value="LysR_subst-bd"/>
</dbReference>
<dbReference type="STRING" id="573370.DMR_12480"/>
<keyword evidence="4" id="KW-0804">Transcription</keyword>
<protein>
    <submittedName>
        <fullName evidence="6">LysR family transcriptional regulator</fullName>
    </submittedName>
</protein>
<evidence type="ECO:0000256" key="1">
    <source>
        <dbReference type="ARBA" id="ARBA00009437"/>
    </source>
</evidence>
<name>C4XLK5_SOLM1</name>
<dbReference type="NCBIfam" id="NF040786">
    <property type="entry name" value="LysR_Sec_metab"/>
    <property type="match status" value="1"/>
</dbReference>
<dbReference type="PANTHER" id="PTHR30126:SF40">
    <property type="entry name" value="HTH-TYPE TRANSCRIPTIONAL REGULATOR GLTR"/>
    <property type="match status" value="1"/>
</dbReference>
<accession>C4XLK5</accession>
<reference evidence="6 7" key="1">
    <citation type="journal article" date="2009" name="Genome Res.">
        <title>Whole genome sequence of Desulfovibrio magneticus strain RS-1 revealed common gene clusters in magnetotactic bacteria.</title>
        <authorList>
            <person name="Nakazawa H."/>
            <person name="Arakaki A."/>
            <person name="Narita-Yamada S."/>
            <person name="Yashiro I."/>
            <person name="Jinno K."/>
            <person name="Aoki N."/>
            <person name="Tsuruyama A."/>
            <person name="Okamura Y."/>
            <person name="Tanikawa S."/>
            <person name="Fujita N."/>
            <person name="Takeyama H."/>
            <person name="Matsunaga T."/>
        </authorList>
    </citation>
    <scope>NUCLEOTIDE SEQUENCE [LARGE SCALE GENOMIC DNA]</scope>
    <source>
        <strain evidence="7">ATCC 700980 / DSM 13731 / RS-1</strain>
    </source>
</reference>
<comment type="similarity">
    <text evidence="1">Belongs to the LysR transcriptional regulatory family.</text>
</comment>
<dbReference type="SUPFAM" id="SSF53850">
    <property type="entry name" value="Periplasmic binding protein-like II"/>
    <property type="match status" value="1"/>
</dbReference>
<dbReference type="HOGENOM" id="CLU_039613_6_1_7"/>
<keyword evidence="3" id="KW-0238">DNA-binding</keyword>
<evidence type="ECO:0000256" key="2">
    <source>
        <dbReference type="ARBA" id="ARBA00023015"/>
    </source>
</evidence>
<evidence type="ECO:0000313" key="6">
    <source>
        <dbReference type="EMBL" id="BAH74739.1"/>
    </source>
</evidence>
<sequence>MVKMDVRRLQAFAKVYELRSFSRAGEELLLSQPTISAHISALEEELETQLFDRLGRTVLPTQAGDVLYRYCTTIFTQLDHAKADIMALSARVAGELVIGGSTIPAHYIIPRLVARYVDAYPEVRVDMTGGDTSEIAQKVADGTVHVGIVGAPAPYPELVSLPYLDDALVVVAPASLSLPDMTESGWQDRLAGLPWIMREQGSGTRQTLEASFAKGGMDIRNISPVLVVHSSLAVLECVEAGLGVAAVSTLAAKTYLERGTVAGLEVPHLDMRRSFYVIHHGKRYLFPALRAFLKICGFA</sequence>
<proteinExistence type="inferred from homology"/>
<dbReference type="InterPro" id="IPR036388">
    <property type="entry name" value="WH-like_DNA-bd_sf"/>
</dbReference>
<dbReference type="eggNOG" id="COG0583">
    <property type="taxonomic scope" value="Bacteria"/>
</dbReference>
<dbReference type="InterPro" id="IPR047788">
    <property type="entry name" value="LysR-like_Sec_metab"/>
</dbReference>
<dbReference type="CDD" id="cd08420">
    <property type="entry name" value="PBP2_CysL_like"/>
    <property type="match status" value="1"/>
</dbReference>
<dbReference type="Gene3D" id="1.10.10.10">
    <property type="entry name" value="Winged helix-like DNA-binding domain superfamily/Winged helix DNA-binding domain"/>
    <property type="match status" value="1"/>
</dbReference>
<organism evidence="6 7">
    <name type="scientific">Solidesulfovibrio magneticus (strain ATCC 700980 / DSM 13731 / RS-1)</name>
    <name type="common">Desulfovibrio magneticus</name>
    <dbReference type="NCBI Taxonomy" id="573370"/>
    <lineage>
        <taxon>Bacteria</taxon>
        <taxon>Pseudomonadati</taxon>
        <taxon>Thermodesulfobacteriota</taxon>
        <taxon>Desulfovibrionia</taxon>
        <taxon>Desulfovibrionales</taxon>
        <taxon>Desulfovibrionaceae</taxon>
        <taxon>Solidesulfovibrio</taxon>
    </lineage>
</organism>
<evidence type="ECO:0000256" key="4">
    <source>
        <dbReference type="ARBA" id="ARBA00023163"/>
    </source>
</evidence>
<keyword evidence="2" id="KW-0805">Transcription regulation</keyword>
<evidence type="ECO:0000256" key="3">
    <source>
        <dbReference type="ARBA" id="ARBA00023125"/>
    </source>
</evidence>
<dbReference type="GO" id="GO:0003700">
    <property type="term" value="F:DNA-binding transcription factor activity"/>
    <property type="evidence" value="ECO:0007669"/>
    <property type="project" value="InterPro"/>
</dbReference>
<dbReference type="SUPFAM" id="SSF46785">
    <property type="entry name" value="Winged helix' DNA-binding domain"/>
    <property type="match status" value="1"/>
</dbReference>
<dbReference type="Proteomes" id="UP000009071">
    <property type="component" value="Chromosome"/>
</dbReference>
<dbReference type="RefSeq" id="WP_015859952.1">
    <property type="nucleotide sequence ID" value="NC_012796.1"/>
</dbReference>
<gene>
    <name evidence="6" type="ordered locus">DMR_12480</name>
</gene>
<dbReference type="PROSITE" id="PS50931">
    <property type="entry name" value="HTH_LYSR"/>
    <property type="match status" value="1"/>
</dbReference>
<dbReference type="Gene3D" id="3.40.190.290">
    <property type="match status" value="1"/>
</dbReference>
<dbReference type="Pfam" id="PF00126">
    <property type="entry name" value="HTH_1"/>
    <property type="match status" value="1"/>
</dbReference>
<dbReference type="Pfam" id="PF03466">
    <property type="entry name" value="LysR_substrate"/>
    <property type="match status" value="1"/>
</dbReference>
<dbReference type="GO" id="GO:0000976">
    <property type="term" value="F:transcription cis-regulatory region binding"/>
    <property type="evidence" value="ECO:0007669"/>
    <property type="project" value="TreeGrafter"/>
</dbReference>
<evidence type="ECO:0000259" key="5">
    <source>
        <dbReference type="PROSITE" id="PS50931"/>
    </source>
</evidence>
<dbReference type="FunFam" id="1.10.10.10:FF:000001">
    <property type="entry name" value="LysR family transcriptional regulator"/>
    <property type="match status" value="1"/>
</dbReference>
<dbReference type="KEGG" id="dma:DMR_12480"/>
<dbReference type="EMBL" id="AP010904">
    <property type="protein sequence ID" value="BAH74739.1"/>
    <property type="molecule type" value="Genomic_DNA"/>
</dbReference>
<feature type="domain" description="HTH lysR-type" evidence="5">
    <location>
        <begin position="4"/>
        <end position="61"/>
    </location>
</feature>
<dbReference type="PANTHER" id="PTHR30126">
    <property type="entry name" value="HTH-TYPE TRANSCRIPTIONAL REGULATOR"/>
    <property type="match status" value="1"/>
</dbReference>
<dbReference type="InterPro" id="IPR000847">
    <property type="entry name" value="LysR_HTH_N"/>
</dbReference>
<dbReference type="PRINTS" id="PR00039">
    <property type="entry name" value="HTHLYSR"/>
</dbReference>
<keyword evidence="7" id="KW-1185">Reference proteome</keyword>